<sequence>MAPPRATFHCSLATRRFELAGSEPLVRPRAIQAVGWRADGFASGFAARMLVSRRAMWPSAAFRNSFPISGSPPLPSYVPPLPFLWLTAFSLPLSSLRRWERENRAIGD</sequence>
<organism evidence="1 2">
    <name type="scientific">Ensete ventricosum</name>
    <name type="common">Abyssinian banana</name>
    <name type="synonym">Musa ensete</name>
    <dbReference type="NCBI Taxonomy" id="4639"/>
    <lineage>
        <taxon>Eukaryota</taxon>
        <taxon>Viridiplantae</taxon>
        <taxon>Streptophyta</taxon>
        <taxon>Embryophyta</taxon>
        <taxon>Tracheophyta</taxon>
        <taxon>Spermatophyta</taxon>
        <taxon>Magnoliopsida</taxon>
        <taxon>Liliopsida</taxon>
        <taxon>Zingiberales</taxon>
        <taxon>Musaceae</taxon>
        <taxon>Ensete</taxon>
    </lineage>
</organism>
<gene>
    <name evidence="1" type="ORF">OPV22_011335</name>
</gene>
<accession>A0AAV8R9F9</accession>
<name>A0AAV8R9F9_ENSVE</name>
<reference evidence="1 2" key="1">
    <citation type="submission" date="2022-12" db="EMBL/GenBank/DDBJ databases">
        <title>Chromosome-scale assembly of the Ensete ventricosum genome.</title>
        <authorList>
            <person name="Dussert Y."/>
            <person name="Stocks J."/>
            <person name="Wendawek A."/>
            <person name="Woldeyes F."/>
            <person name="Nichols R.A."/>
            <person name="Borrell J.S."/>
        </authorList>
    </citation>
    <scope>NUCLEOTIDE SEQUENCE [LARGE SCALE GENOMIC DNA]</scope>
    <source>
        <strain evidence="2">cv. Maze</strain>
        <tissue evidence="1">Seeds</tissue>
    </source>
</reference>
<dbReference type="AlphaFoldDB" id="A0AAV8R9F9"/>
<comment type="caution">
    <text evidence="1">The sequence shown here is derived from an EMBL/GenBank/DDBJ whole genome shotgun (WGS) entry which is preliminary data.</text>
</comment>
<keyword evidence="2" id="KW-1185">Reference proteome</keyword>
<proteinExistence type="predicted"/>
<dbReference type="EMBL" id="JAQQAF010000003">
    <property type="protein sequence ID" value="KAJ8500783.1"/>
    <property type="molecule type" value="Genomic_DNA"/>
</dbReference>
<dbReference type="Proteomes" id="UP001222027">
    <property type="component" value="Unassembled WGS sequence"/>
</dbReference>
<protein>
    <submittedName>
        <fullName evidence="1">Uncharacterized protein</fullName>
    </submittedName>
</protein>
<evidence type="ECO:0000313" key="2">
    <source>
        <dbReference type="Proteomes" id="UP001222027"/>
    </source>
</evidence>
<evidence type="ECO:0000313" key="1">
    <source>
        <dbReference type="EMBL" id="KAJ8500783.1"/>
    </source>
</evidence>